<proteinExistence type="predicted"/>
<dbReference type="AlphaFoldDB" id="A0AAU8P4Y6"/>
<keyword evidence="3" id="KW-1185">Reference proteome</keyword>
<sequence length="37" mass="4074">MQQAQRLPGIFSDAQGRGSLQPSAPRMKPLSVKKVHK</sequence>
<gene>
    <name evidence="2" type="ordered locus">ETAE_1907</name>
</gene>
<dbReference type="KEGG" id="etr:ETAE_1907"/>
<dbReference type="EMBL" id="CP001135">
    <property type="protein sequence ID" value="ACY84744.1"/>
    <property type="molecule type" value="Genomic_DNA"/>
</dbReference>
<dbReference type="Proteomes" id="UP000002634">
    <property type="component" value="Chromosome"/>
</dbReference>
<organism evidence="2 3">
    <name type="scientific">Edwardsiella piscicida</name>
    <dbReference type="NCBI Taxonomy" id="1263550"/>
    <lineage>
        <taxon>Bacteria</taxon>
        <taxon>Pseudomonadati</taxon>
        <taxon>Pseudomonadota</taxon>
        <taxon>Gammaproteobacteria</taxon>
        <taxon>Enterobacterales</taxon>
        <taxon>Hafniaceae</taxon>
        <taxon>Edwardsiella</taxon>
    </lineage>
</organism>
<evidence type="ECO:0000256" key="1">
    <source>
        <dbReference type="SAM" id="MobiDB-lite"/>
    </source>
</evidence>
<evidence type="ECO:0000313" key="2">
    <source>
        <dbReference type="EMBL" id="ACY84744.1"/>
    </source>
</evidence>
<evidence type="ECO:0000313" key="3">
    <source>
        <dbReference type="Proteomes" id="UP000002634"/>
    </source>
</evidence>
<reference evidence="2 3" key="1">
    <citation type="journal article" date="2009" name="PLoS ONE">
        <title>Genome sequence of the versatile fish pathogen Edwardsiella tarda provides insights into its adaptation to broad host ranges and intracellular niches.</title>
        <authorList>
            <person name="Wang Q."/>
            <person name="Yang M."/>
            <person name="Xiao J."/>
            <person name="Wu H."/>
            <person name="Wang X."/>
            <person name="Lv Y."/>
            <person name="Xu L."/>
            <person name="Zheng H."/>
            <person name="Wang S."/>
            <person name="Zhao G."/>
            <person name="Liu Q."/>
            <person name="Zhang Y."/>
        </authorList>
    </citation>
    <scope>NUCLEOTIDE SEQUENCE [LARGE SCALE GENOMIC DNA]</scope>
    <source>
        <strain evidence="3">EIB202 / CCTCC M208068</strain>
    </source>
</reference>
<feature type="region of interest" description="Disordered" evidence="1">
    <location>
        <begin position="1"/>
        <end position="37"/>
    </location>
</feature>
<accession>A0AAU8P4Y6</accession>
<protein>
    <submittedName>
        <fullName evidence="2">Uncharacterized protein</fullName>
    </submittedName>
</protein>
<name>A0AAU8P4Y6_EDWPI</name>